<dbReference type="PANTHER" id="PTHR23412:SF18">
    <property type="entry name" value="OTOANCORIN"/>
    <property type="match status" value="1"/>
</dbReference>
<dbReference type="GO" id="GO:0009986">
    <property type="term" value="C:cell surface"/>
    <property type="evidence" value="ECO:0007669"/>
    <property type="project" value="TreeGrafter"/>
</dbReference>
<evidence type="ECO:0000256" key="2">
    <source>
        <dbReference type="ARBA" id="ARBA00023180"/>
    </source>
</evidence>
<protein>
    <submittedName>
        <fullName evidence="4">Uncharacterized protein</fullName>
    </submittedName>
</protein>
<keyword evidence="2" id="KW-0325">Glycoprotein</keyword>
<evidence type="ECO:0000313" key="5">
    <source>
        <dbReference type="Proteomes" id="UP001066276"/>
    </source>
</evidence>
<evidence type="ECO:0000256" key="3">
    <source>
        <dbReference type="SAM" id="MobiDB-lite"/>
    </source>
</evidence>
<organism evidence="4 5">
    <name type="scientific">Pleurodeles waltl</name>
    <name type="common">Iberian ribbed newt</name>
    <dbReference type="NCBI Taxonomy" id="8319"/>
    <lineage>
        <taxon>Eukaryota</taxon>
        <taxon>Metazoa</taxon>
        <taxon>Chordata</taxon>
        <taxon>Craniata</taxon>
        <taxon>Vertebrata</taxon>
        <taxon>Euteleostomi</taxon>
        <taxon>Amphibia</taxon>
        <taxon>Batrachia</taxon>
        <taxon>Caudata</taxon>
        <taxon>Salamandroidea</taxon>
        <taxon>Salamandridae</taxon>
        <taxon>Pleurodelinae</taxon>
        <taxon>Pleurodeles</taxon>
    </lineage>
</organism>
<dbReference type="PANTHER" id="PTHR23412">
    <property type="entry name" value="STEREOCILIN RELATED"/>
    <property type="match status" value="1"/>
</dbReference>
<proteinExistence type="predicted"/>
<dbReference type="AlphaFoldDB" id="A0AAV7M3T2"/>
<accession>A0AAV7M3T2</accession>
<keyword evidence="1" id="KW-0732">Signal</keyword>
<keyword evidence="5" id="KW-1185">Reference proteome</keyword>
<dbReference type="GO" id="GO:0007160">
    <property type="term" value="P:cell-matrix adhesion"/>
    <property type="evidence" value="ECO:0007669"/>
    <property type="project" value="TreeGrafter"/>
</dbReference>
<dbReference type="Proteomes" id="UP001066276">
    <property type="component" value="Chromosome 10"/>
</dbReference>
<sequence>MRTLLENDPIYDPIYDAGKSRESDGNREERTERSYSGRSSEWRGNKIQKGDWVKIKLTSGMWSKFCGLFKVTDVQRFYVILENGEKWNLRRVAWYGSASMVDPELVDHDGEVYGGCSSYMMRDDESFMQEEECNVPLKECIGVRAPSSGDILKLGEANACWSIQELECMDTDTFTKNVELFGSIKRFNTSQIIIMKEKAKEVWGALANWKSYHIVSLGRIALALNSSEIEELDLSSLDTVVALSQQTEWTTDQAKAIFKGVLNDSRKSVSDLKSIDLVGLGTNLCAVDFKEIPSIKTSEFSTVIARIGSLPCGMSVLREFKKKAERVFGTSEKWNSSVLYDIGIIAETNLGSEKVIGKDHLGLNNAIGIKEQIDCENLRMGYNDEDV</sequence>
<reference evidence="4" key="1">
    <citation type="journal article" date="2022" name="bioRxiv">
        <title>Sequencing and chromosome-scale assembly of the giantPleurodeles waltlgenome.</title>
        <authorList>
            <person name="Brown T."/>
            <person name="Elewa A."/>
            <person name="Iarovenko S."/>
            <person name="Subramanian E."/>
            <person name="Araus A.J."/>
            <person name="Petzold A."/>
            <person name="Susuki M."/>
            <person name="Suzuki K.-i.T."/>
            <person name="Hayashi T."/>
            <person name="Toyoda A."/>
            <person name="Oliveira C."/>
            <person name="Osipova E."/>
            <person name="Leigh N.D."/>
            <person name="Simon A."/>
            <person name="Yun M.H."/>
        </authorList>
    </citation>
    <scope>NUCLEOTIDE SEQUENCE</scope>
    <source>
        <strain evidence="4">20211129_DDA</strain>
        <tissue evidence="4">Liver</tissue>
    </source>
</reference>
<feature type="compositionally biased region" description="Basic and acidic residues" evidence="3">
    <location>
        <begin position="18"/>
        <end position="42"/>
    </location>
</feature>
<name>A0AAV7M3T2_PLEWA</name>
<feature type="region of interest" description="Disordered" evidence="3">
    <location>
        <begin position="1"/>
        <end position="42"/>
    </location>
</feature>
<gene>
    <name evidence="4" type="ORF">NDU88_002327</name>
</gene>
<evidence type="ECO:0000313" key="4">
    <source>
        <dbReference type="EMBL" id="KAJ1097202.1"/>
    </source>
</evidence>
<dbReference type="EMBL" id="JANPWB010000014">
    <property type="protein sequence ID" value="KAJ1097202.1"/>
    <property type="molecule type" value="Genomic_DNA"/>
</dbReference>
<evidence type="ECO:0000256" key="1">
    <source>
        <dbReference type="ARBA" id="ARBA00022729"/>
    </source>
</evidence>
<comment type="caution">
    <text evidence="4">The sequence shown here is derived from an EMBL/GenBank/DDBJ whole genome shotgun (WGS) entry which is preliminary data.</text>
</comment>
<dbReference type="InterPro" id="IPR026664">
    <property type="entry name" value="Stereocilin-rel"/>
</dbReference>